<protein>
    <submittedName>
        <fullName evidence="2">Uncharacterized protein</fullName>
    </submittedName>
</protein>
<feature type="compositionally biased region" description="Basic and acidic residues" evidence="1">
    <location>
        <begin position="9"/>
        <end position="21"/>
    </location>
</feature>
<reference evidence="2 3" key="1">
    <citation type="journal article" date="2018" name="Sci. Rep.">
        <title>Genomic signatures of local adaptation to the degree of environmental predictability in rotifers.</title>
        <authorList>
            <person name="Franch-Gras L."/>
            <person name="Hahn C."/>
            <person name="Garcia-Roger E.M."/>
            <person name="Carmona M.J."/>
            <person name="Serra M."/>
            <person name="Gomez A."/>
        </authorList>
    </citation>
    <scope>NUCLEOTIDE SEQUENCE [LARGE SCALE GENOMIC DNA]</scope>
    <source>
        <strain evidence="2">HYR1</strain>
    </source>
</reference>
<feature type="compositionally biased region" description="Low complexity" evidence="1">
    <location>
        <begin position="22"/>
        <end position="33"/>
    </location>
</feature>
<keyword evidence="3" id="KW-1185">Reference proteome</keyword>
<dbReference type="EMBL" id="REGN01001992">
    <property type="protein sequence ID" value="RNA31071.1"/>
    <property type="molecule type" value="Genomic_DNA"/>
</dbReference>
<name>A0A3M7S5N9_BRAPC</name>
<dbReference type="Proteomes" id="UP000276133">
    <property type="component" value="Unassembled WGS sequence"/>
</dbReference>
<evidence type="ECO:0000256" key="1">
    <source>
        <dbReference type="SAM" id="MobiDB-lite"/>
    </source>
</evidence>
<evidence type="ECO:0000313" key="3">
    <source>
        <dbReference type="Proteomes" id="UP000276133"/>
    </source>
</evidence>
<dbReference type="OrthoDB" id="10583700at2759"/>
<accession>A0A3M7S5N9</accession>
<feature type="compositionally biased region" description="Low complexity" evidence="1">
    <location>
        <begin position="76"/>
        <end position="87"/>
    </location>
</feature>
<feature type="region of interest" description="Disordered" evidence="1">
    <location>
        <begin position="1"/>
        <end position="152"/>
    </location>
</feature>
<dbReference type="AlphaFoldDB" id="A0A3M7S5N9"/>
<comment type="caution">
    <text evidence="2">The sequence shown here is derived from an EMBL/GenBank/DDBJ whole genome shotgun (WGS) entry which is preliminary data.</text>
</comment>
<gene>
    <name evidence="2" type="ORF">BpHYR1_023928</name>
</gene>
<feature type="compositionally biased region" description="Polar residues" evidence="1">
    <location>
        <begin position="129"/>
        <end position="141"/>
    </location>
</feature>
<proteinExistence type="predicted"/>
<sequence length="200" mass="23678">MYSSRRPVVKSDSDSDVESRYRSSFSKESSKSYNYPSSARNSVSRDLRDVRDPRDSRELRPIRDTRERDNDRYESSSRYNSYRSTSNKFQSDSEDDKPSSRYGVSSRRTARRSSDSEDSDDKNDRFRRTMTSSKSSRPLTSTRRKAEDFDSYENANQKLKEMIQYDKNLCEQLDDIYDSKLAKEKKIEQLKEDIHRDTLK</sequence>
<feature type="compositionally biased region" description="Basic and acidic residues" evidence="1">
    <location>
        <begin position="43"/>
        <end position="75"/>
    </location>
</feature>
<organism evidence="2 3">
    <name type="scientific">Brachionus plicatilis</name>
    <name type="common">Marine rotifer</name>
    <name type="synonym">Brachionus muelleri</name>
    <dbReference type="NCBI Taxonomy" id="10195"/>
    <lineage>
        <taxon>Eukaryota</taxon>
        <taxon>Metazoa</taxon>
        <taxon>Spiralia</taxon>
        <taxon>Gnathifera</taxon>
        <taxon>Rotifera</taxon>
        <taxon>Eurotatoria</taxon>
        <taxon>Monogononta</taxon>
        <taxon>Pseudotrocha</taxon>
        <taxon>Ploima</taxon>
        <taxon>Brachionidae</taxon>
        <taxon>Brachionus</taxon>
    </lineage>
</organism>
<evidence type="ECO:0000313" key="2">
    <source>
        <dbReference type="EMBL" id="RNA31071.1"/>
    </source>
</evidence>